<dbReference type="OrthoDB" id="6120799at2"/>
<name>A0A0D7W976_9FLAO</name>
<dbReference type="AlphaFoldDB" id="A0A0D7W976"/>
<dbReference type="Pfam" id="PF14595">
    <property type="entry name" value="Thioredoxin_9"/>
    <property type="match status" value="1"/>
</dbReference>
<dbReference type="Gene3D" id="3.40.30.10">
    <property type="entry name" value="Glutaredoxin"/>
    <property type="match status" value="1"/>
</dbReference>
<dbReference type="STRING" id="1435349.PW52_11185"/>
<evidence type="ECO:0000313" key="1">
    <source>
        <dbReference type="EMBL" id="KJD35233.1"/>
    </source>
</evidence>
<dbReference type="InterPro" id="IPR036249">
    <property type="entry name" value="Thioredoxin-like_sf"/>
</dbReference>
<dbReference type="RefSeq" id="WP_044633034.1">
    <property type="nucleotide sequence ID" value="NZ_JTDW01000007.1"/>
</dbReference>
<dbReference type="Proteomes" id="UP000032578">
    <property type="component" value="Unassembled WGS sequence"/>
</dbReference>
<keyword evidence="2" id="KW-1185">Reference proteome</keyword>
<comment type="caution">
    <text evidence="1">The sequence shown here is derived from an EMBL/GenBank/DDBJ whole genome shotgun (WGS) entry which is preliminary data.</text>
</comment>
<proteinExistence type="predicted"/>
<evidence type="ECO:0000313" key="2">
    <source>
        <dbReference type="Proteomes" id="UP000032578"/>
    </source>
</evidence>
<dbReference type="PATRIC" id="fig|1435349.4.peg.3229"/>
<gene>
    <name evidence="1" type="ORF">PW52_11185</name>
</gene>
<dbReference type="SUPFAM" id="SSF52833">
    <property type="entry name" value="Thioredoxin-like"/>
    <property type="match status" value="1"/>
</dbReference>
<reference evidence="1 2" key="1">
    <citation type="submission" date="2014-11" db="EMBL/GenBank/DDBJ databases">
        <title>Tamlana sedimentorum sp. nov., isolated from shallow sand sediments of the Sea of Japan.</title>
        <authorList>
            <person name="Romanenko L.A."/>
        </authorList>
    </citation>
    <scope>NUCLEOTIDE SEQUENCE [LARGE SCALE GENOMIC DNA]</scope>
    <source>
        <strain evidence="1 2">JCM 19808</strain>
    </source>
</reference>
<sequence length="205" mass="23475">MKPFIKKSLNKAVSYYVYRELIKDLALNGETTGPEQTEALINYTKLNDRRMKRWDKTVKVTNINKRVIASVTKPLTLLAITESWCGDAAHVLPAINKVAELNDNIDLKLVLRDENLELMDAYLTHGSRSIPKILFIDTKTGEVLHTYGPRPTEATNLVNRFKAKYGALTPEFKEDLQHWYNKNKGQNIIEDFTEILNKLEPVTSQ</sequence>
<protein>
    <submittedName>
        <fullName evidence="1">Thioredoxin</fullName>
    </submittedName>
</protein>
<accession>A0A0D7W976</accession>
<organism evidence="1 2">
    <name type="scientific">Neotamlana sedimentorum</name>
    <dbReference type="NCBI Taxonomy" id="1435349"/>
    <lineage>
        <taxon>Bacteria</taxon>
        <taxon>Pseudomonadati</taxon>
        <taxon>Bacteroidota</taxon>
        <taxon>Flavobacteriia</taxon>
        <taxon>Flavobacteriales</taxon>
        <taxon>Flavobacteriaceae</taxon>
        <taxon>Neotamlana</taxon>
    </lineage>
</organism>
<dbReference type="EMBL" id="JTDW01000007">
    <property type="protein sequence ID" value="KJD35233.1"/>
    <property type="molecule type" value="Genomic_DNA"/>
</dbReference>